<name>A0A023B2L3_GRENI</name>
<dbReference type="EMBL" id="AFNH02000880">
    <property type="protein sequence ID" value="EZG55084.1"/>
    <property type="molecule type" value="Genomic_DNA"/>
</dbReference>
<dbReference type="Proteomes" id="UP000019763">
    <property type="component" value="Unassembled WGS sequence"/>
</dbReference>
<dbReference type="InterPro" id="IPR007194">
    <property type="entry name" value="TRAPP_component"/>
</dbReference>
<dbReference type="RefSeq" id="XP_011131787.1">
    <property type="nucleotide sequence ID" value="XM_011133485.1"/>
</dbReference>
<keyword evidence="3" id="KW-1185">Reference proteome</keyword>
<dbReference type="GO" id="GO:0005801">
    <property type="term" value="C:cis-Golgi network"/>
    <property type="evidence" value="ECO:0007669"/>
    <property type="project" value="TreeGrafter"/>
</dbReference>
<evidence type="ECO:0000256" key="1">
    <source>
        <dbReference type="ARBA" id="ARBA00006218"/>
    </source>
</evidence>
<dbReference type="InterPro" id="IPR024096">
    <property type="entry name" value="NO_sig/Golgi_transp_ligand-bd"/>
</dbReference>
<comment type="caution">
    <text evidence="2">The sequence shown here is derived from an EMBL/GenBank/DDBJ whole genome shotgun (WGS) entry which is preliminary data.</text>
</comment>
<comment type="similarity">
    <text evidence="1">Belongs to the TRAPP small subunits family. BET3 subfamily.</text>
</comment>
<accession>A0A023B2L3</accession>
<dbReference type="SUPFAM" id="SSF111126">
    <property type="entry name" value="Ligand-binding domain in the NO signalling and Golgi transport"/>
    <property type="match status" value="1"/>
</dbReference>
<dbReference type="Gene3D" id="3.30.1380.20">
    <property type="entry name" value="Trafficking protein particle complex subunit 3"/>
    <property type="match status" value="1"/>
</dbReference>
<evidence type="ECO:0000313" key="3">
    <source>
        <dbReference type="Proteomes" id="UP000019763"/>
    </source>
</evidence>
<dbReference type="GO" id="GO:0005802">
    <property type="term" value="C:trans-Golgi network"/>
    <property type="evidence" value="ECO:0007669"/>
    <property type="project" value="TreeGrafter"/>
</dbReference>
<dbReference type="PANTHER" id="PTHR12817:SF0">
    <property type="entry name" value="GEO08327P1"/>
    <property type="match status" value="1"/>
</dbReference>
<gene>
    <name evidence="2" type="ORF">GNI_118440</name>
</gene>
<reference evidence="2" key="1">
    <citation type="submission" date="2013-12" db="EMBL/GenBank/DDBJ databases">
        <authorList>
            <person name="Omoto C.K."/>
            <person name="Sibley D."/>
            <person name="Venepally P."/>
            <person name="Hadjithomas M."/>
            <person name="Karamycheva S."/>
            <person name="Brunk B."/>
            <person name="Roos D."/>
            <person name="Caler E."/>
            <person name="Lorenzi H."/>
        </authorList>
    </citation>
    <scope>NUCLEOTIDE SEQUENCE</scope>
</reference>
<dbReference type="GO" id="GO:0006888">
    <property type="term" value="P:endoplasmic reticulum to Golgi vesicle-mediated transport"/>
    <property type="evidence" value="ECO:0007669"/>
    <property type="project" value="TreeGrafter"/>
</dbReference>
<protein>
    <submittedName>
        <fullName evidence="2">Transport particle component Bet3 domain protein</fullName>
    </submittedName>
</protein>
<dbReference type="AlphaFoldDB" id="A0A023B2L3"/>
<dbReference type="InterPro" id="IPR037992">
    <property type="entry name" value="TRAPPC6/Trs33"/>
</dbReference>
<dbReference type="CDD" id="cd14944">
    <property type="entry name" value="TRAPPC6A_Trs33"/>
    <property type="match status" value="1"/>
</dbReference>
<dbReference type="OrthoDB" id="941624at2759"/>
<proteinExistence type="inferred from homology"/>
<dbReference type="Pfam" id="PF04051">
    <property type="entry name" value="TRAPP"/>
    <property type="match status" value="1"/>
</dbReference>
<evidence type="ECO:0000313" key="2">
    <source>
        <dbReference type="EMBL" id="EZG55084.1"/>
    </source>
</evidence>
<sequence length="151" mass="16838">MFGYSLGARITDKLMLEKSRCHVQKDIFKFVCRELWQLFFQKQADRLQTNKKGGYIIFEEASPWLKRLLPYEGMDSGKVPLINVKCGNDAATLLSEKEKKRTASFGNSADAQAALICGIIRGALTILGCPCLVSYDLENPPSCSFHALVIS</sequence>
<dbReference type="VEuPathDB" id="CryptoDB:GNI_118440"/>
<dbReference type="eggNOG" id="KOG3316">
    <property type="taxonomic scope" value="Eukaryota"/>
</dbReference>
<organism evidence="2 3">
    <name type="scientific">Gregarina niphandrodes</name>
    <name type="common">Septate eugregarine</name>
    <dbReference type="NCBI Taxonomy" id="110365"/>
    <lineage>
        <taxon>Eukaryota</taxon>
        <taxon>Sar</taxon>
        <taxon>Alveolata</taxon>
        <taxon>Apicomplexa</taxon>
        <taxon>Conoidasida</taxon>
        <taxon>Gregarinasina</taxon>
        <taxon>Eugregarinorida</taxon>
        <taxon>Gregarinidae</taxon>
        <taxon>Gregarina</taxon>
    </lineage>
</organism>
<dbReference type="OMA" id="CKEFWTA"/>
<dbReference type="GeneID" id="22914208"/>
<dbReference type="GO" id="GO:0030008">
    <property type="term" value="C:TRAPP complex"/>
    <property type="evidence" value="ECO:0007669"/>
    <property type="project" value="TreeGrafter"/>
</dbReference>
<dbReference type="PANTHER" id="PTHR12817">
    <property type="entry name" value="TRAFFICKING PROTEIN PARTICLE COMPLEX SUBUNIT 6B"/>
    <property type="match status" value="1"/>
</dbReference>